<reference evidence="1" key="1">
    <citation type="submission" date="2014-12" db="EMBL/GenBank/DDBJ databases">
        <title>Insight into the proteome of Arion vulgaris.</title>
        <authorList>
            <person name="Aradska J."/>
            <person name="Bulat T."/>
            <person name="Smidak R."/>
            <person name="Sarate P."/>
            <person name="Gangsoo J."/>
            <person name="Sialana F."/>
            <person name="Bilban M."/>
            <person name="Lubec G."/>
        </authorList>
    </citation>
    <scope>NUCLEOTIDE SEQUENCE</scope>
    <source>
        <tissue evidence="1">Skin</tissue>
    </source>
</reference>
<dbReference type="AlphaFoldDB" id="A0A0B6YSH3"/>
<protein>
    <submittedName>
        <fullName evidence="1">Uncharacterized protein</fullName>
    </submittedName>
</protein>
<organism evidence="1">
    <name type="scientific">Arion vulgaris</name>
    <dbReference type="NCBI Taxonomy" id="1028688"/>
    <lineage>
        <taxon>Eukaryota</taxon>
        <taxon>Metazoa</taxon>
        <taxon>Spiralia</taxon>
        <taxon>Lophotrochozoa</taxon>
        <taxon>Mollusca</taxon>
        <taxon>Gastropoda</taxon>
        <taxon>Heterobranchia</taxon>
        <taxon>Euthyneura</taxon>
        <taxon>Panpulmonata</taxon>
        <taxon>Eupulmonata</taxon>
        <taxon>Stylommatophora</taxon>
        <taxon>Helicina</taxon>
        <taxon>Arionoidea</taxon>
        <taxon>Arionidae</taxon>
        <taxon>Arion</taxon>
    </lineage>
</organism>
<sequence length="55" mass="6622">MEYLTDITNMYCYQTDLSCRSTFNIPGIQVRERTFDIQPETETSMCWLCQEHIEH</sequence>
<gene>
    <name evidence="1" type="primary">ORF35537</name>
</gene>
<accession>A0A0B6YSH3</accession>
<proteinExistence type="predicted"/>
<dbReference type="EMBL" id="HACG01012349">
    <property type="protein sequence ID" value="CEK59214.1"/>
    <property type="molecule type" value="Transcribed_RNA"/>
</dbReference>
<name>A0A0B6YSH3_9EUPU</name>
<evidence type="ECO:0000313" key="1">
    <source>
        <dbReference type="EMBL" id="CEK59214.1"/>
    </source>
</evidence>